<organism evidence="1 2">
    <name type="scientific">Dovyalis caffra</name>
    <dbReference type="NCBI Taxonomy" id="77055"/>
    <lineage>
        <taxon>Eukaryota</taxon>
        <taxon>Viridiplantae</taxon>
        <taxon>Streptophyta</taxon>
        <taxon>Embryophyta</taxon>
        <taxon>Tracheophyta</taxon>
        <taxon>Spermatophyta</taxon>
        <taxon>Magnoliopsida</taxon>
        <taxon>eudicotyledons</taxon>
        <taxon>Gunneridae</taxon>
        <taxon>Pentapetalae</taxon>
        <taxon>rosids</taxon>
        <taxon>fabids</taxon>
        <taxon>Malpighiales</taxon>
        <taxon>Salicaceae</taxon>
        <taxon>Flacourtieae</taxon>
        <taxon>Dovyalis</taxon>
    </lineage>
</organism>
<keyword evidence="2" id="KW-1185">Reference proteome</keyword>
<dbReference type="EMBL" id="CAWUPB010001160">
    <property type="protein sequence ID" value="CAK7341787.1"/>
    <property type="molecule type" value="Genomic_DNA"/>
</dbReference>
<comment type="caution">
    <text evidence="1">The sequence shown here is derived from an EMBL/GenBank/DDBJ whole genome shotgun (WGS) entry which is preliminary data.</text>
</comment>
<dbReference type="Proteomes" id="UP001314170">
    <property type="component" value="Unassembled WGS sequence"/>
</dbReference>
<gene>
    <name evidence="1" type="ORF">DCAF_LOCUS16459</name>
</gene>
<evidence type="ECO:0000313" key="2">
    <source>
        <dbReference type="Proteomes" id="UP001314170"/>
    </source>
</evidence>
<evidence type="ECO:0000313" key="1">
    <source>
        <dbReference type="EMBL" id="CAK7341787.1"/>
    </source>
</evidence>
<dbReference type="AlphaFoldDB" id="A0AAV1RYF5"/>
<proteinExistence type="predicted"/>
<protein>
    <submittedName>
        <fullName evidence="1">Uncharacterized protein</fullName>
    </submittedName>
</protein>
<reference evidence="1 2" key="1">
    <citation type="submission" date="2024-01" db="EMBL/GenBank/DDBJ databases">
        <authorList>
            <person name="Waweru B."/>
        </authorList>
    </citation>
    <scope>NUCLEOTIDE SEQUENCE [LARGE SCALE GENOMIC DNA]</scope>
</reference>
<accession>A0AAV1RYF5</accession>
<name>A0AAV1RYF5_9ROSI</name>
<sequence length="174" mass="19806">MKGLTQYKDHLDRVMITVEVVLTDSKSRAGIPLIIASKTFVSQGGSTQTIERSMTKSFRRLDRVLITVEVVLTDLSSRVLDMQLLLVQDKNMTSVRNNIAVEGDISNRPANCFIDRAPREEFIRVYGDYNALRKLCQIGIESICPPVQRDTFIRMMILMVISLRRLCKGTKVRN</sequence>